<evidence type="ECO:0000259" key="10">
    <source>
        <dbReference type="PROSITE" id="PS51715"/>
    </source>
</evidence>
<reference evidence="11 12" key="1">
    <citation type="journal article" date="2020" name="Mol. Plant">
        <title>The Chromosome-Based Rubber Tree Genome Provides New Insights into Spurge Genome Evolution and Rubber Biosynthesis.</title>
        <authorList>
            <person name="Liu J."/>
            <person name="Shi C."/>
            <person name="Shi C.C."/>
            <person name="Li W."/>
            <person name="Zhang Q.J."/>
            <person name="Zhang Y."/>
            <person name="Li K."/>
            <person name="Lu H.F."/>
            <person name="Shi C."/>
            <person name="Zhu S.T."/>
            <person name="Xiao Z.Y."/>
            <person name="Nan H."/>
            <person name="Yue Y."/>
            <person name="Zhu X.G."/>
            <person name="Wu Y."/>
            <person name="Hong X.N."/>
            <person name="Fan G.Y."/>
            <person name="Tong Y."/>
            <person name="Zhang D."/>
            <person name="Mao C.L."/>
            <person name="Liu Y.L."/>
            <person name="Hao S.J."/>
            <person name="Liu W.Q."/>
            <person name="Lv M.Q."/>
            <person name="Zhang H.B."/>
            <person name="Liu Y."/>
            <person name="Hu-Tang G.R."/>
            <person name="Wang J.P."/>
            <person name="Wang J.H."/>
            <person name="Sun Y.H."/>
            <person name="Ni S.B."/>
            <person name="Chen W.B."/>
            <person name="Zhang X.C."/>
            <person name="Jiao Y.N."/>
            <person name="Eichler E.E."/>
            <person name="Li G.H."/>
            <person name="Liu X."/>
            <person name="Gao L.Z."/>
        </authorList>
    </citation>
    <scope>NUCLEOTIDE SEQUENCE [LARGE SCALE GENOMIC DNA]</scope>
    <source>
        <strain evidence="12">cv. GT1</strain>
        <tissue evidence="11">Leaf</tissue>
    </source>
</reference>
<dbReference type="GO" id="GO:0005525">
    <property type="term" value="F:GTP binding"/>
    <property type="evidence" value="ECO:0007669"/>
    <property type="project" value="UniProtKB-UniRule"/>
</dbReference>
<dbReference type="Pfam" id="PF20428">
    <property type="entry name" value="Sey1_3HB"/>
    <property type="match status" value="1"/>
</dbReference>
<feature type="binding site" evidence="9">
    <location>
        <begin position="47"/>
        <end position="54"/>
    </location>
    <ligand>
        <name>GTP</name>
        <dbReference type="ChEBI" id="CHEBI:37565"/>
    </ligand>
</feature>
<dbReference type="InterPro" id="IPR027417">
    <property type="entry name" value="P-loop_NTPase"/>
</dbReference>
<feature type="topological domain" description="Cytoplasmic" evidence="9">
    <location>
        <begin position="1"/>
        <end position="681"/>
    </location>
</feature>
<evidence type="ECO:0000256" key="2">
    <source>
        <dbReference type="ARBA" id="ARBA00022741"/>
    </source>
</evidence>
<feature type="domain" description="GB1/RHD3-type G" evidence="10">
    <location>
        <begin position="37"/>
        <end position="252"/>
    </location>
</feature>
<dbReference type="EC" id="3.6.5.-" evidence="9"/>
<dbReference type="Gene3D" id="3.30.410.40">
    <property type="match status" value="1"/>
</dbReference>
<sequence length="1244" mass="137936">MAKNEECCSTQLIDGDGAFNATGIEQFIKEVRLGECGLSYAVVSIMGPQSSGKSTLLNHLFGTNFREMDAFKGRSQTTKGIWLARCAGIEPCTLVMDLEGTDGRERGEDDTAFEKQSALFALAVSDIVLINMWCHDIGREQAANKPLLKTVFQVMMRLFSPRKTTLMFVIRDKTRTPLENLEPVLREDIQKIWDAVPKPEAHKETPLSEFFNVEVVALSSYEEKEEQFKEQVANLRQRFFHSIAPGGLAGDRRGVVPASGFSFSAQQIWKVIKENKDLDLPAHKVMVATVRCEEIAKEKFANFSANEEWRQIEDSVQSSPVSGFGKKLSSTLNACLLEYDEEAIYFDEGVRSAKRKQLEEKLLQLVQPAYQSMLGHIRSGALEKFKEAFDKALNAGEGFSSAARTCTQSYMALFDEGCADAVIEQANWDSSKVRDKLRRDIDTHVASVRAVKLSELTSSFEAKLNEALSGPVEALLDGANSETWPAIRKLLQRETESAVAGLSSALAGFEMDEQTRDKTLTSLENYARGVVEAKAKEEAGRVLIRMKDRFSMLFSHDSDSMPRVWTGKEDIRGITKTARSASLKLLSVMVAIRLDDEVDNIESTLSSALMDTKSNAAVTERSITTYDPLASSAWDEIPSSRTLITPVQCKSLWRQFKTETEYSVTQAISAQEANKRNNNWLPPPWAIVALIVLGFNEFMTLLRNPLYLGFIFVAFLLVKALWVQLDISGEFSNGALPGLISLSTKLLPTVMNLIKRLAEEGQIPATNVPQRNPALAAKTYRNGNGTTSDMSTASSGWKRVLDSGNENSVDLFSFEIDSWLLVQSSVGNFHISLADTSPTSASQYFISTDGVLNARARVLGGGSSINAGFYTRASTRFIKKVGWDENLVNESYPWIEKQIVHRPKVAPWQVALRNSLLDVGVSPFNGFTYDHIYGTKFGGTIFDQFGRRHTAAELLASGNPQKLTVLIHATVQKVLFDTSGLADNPMNAIFVPSKRPVQQSLIQTVGITKLGVYIEASSGFGQSKESIHCHHGIMSAEIGQLSTIPPKQRTPEAIQAYIKRKKDLPHEAFKGGFILEKLANPISTGQLSLINTNVNDNPSVTFNYFNHQKDLQRCVSGIRMATKIVQSEYFTNVTQCDNQTVEKILNMSVMSNVNLIPKQPNDTKSLEQFCKDTVITIWHYHGGCHVGKVVTPDYKVIGVQRLRIVDGSTFDESPGTNPQATVLMMGRYMGLKILRDRLGKEDGV</sequence>
<evidence type="ECO:0000256" key="1">
    <source>
        <dbReference type="ARBA" id="ARBA00022692"/>
    </source>
</evidence>
<dbReference type="GO" id="GO:0003924">
    <property type="term" value="F:GTPase activity"/>
    <property type="evidence" value="ECO:0007669"/>
    <property type="project" value="UniProtKB-UniRule"/>
</dbReference>
<dbReference type="Gene3D" id="3.40.50.300">
    <property type="entry name" value="P-loop containing nucleotide triphosphate hydrolases"/>
    <property type="match status" value="1"/>
</dbReference>
<dbReference type="SUPFAM" id="SSF51905">
    <property type="entry name" value="FAD/NAD(P)-binding domain"/>
    <property type="match status" value="1"/>
</dbReference>
<evidence type="ECO:0000256" key="6">
    <source>
        <dbReference type="ARBA" id="ARBA00023054"/>
    </source>
</evidence>
<gene>
    <name evidence="11" type="ORF">GH714_019543</name>
</gene>
<protein>
    <recommendedName>
        <fullName evidence="9">Protein ROOT HAIR DEFECTIVE 3 homolog</fullName>
        <ecNumber evidence="9">3.6.5.-</ecNumber>
    </recommendedName>
    <alternativeName>
        <fullName evidence="9">Protein SEY1 homolog</fullName>
    </alternativeName>
</protein>
<feature type="topological domain" description="Cytoplasmic" evidence="9">
    <location>
        <begin position="727"/>
        <end position="1244"/>
    </location>
</feature>
<dbReference type="AlphaFoldDB" id="A0A6A6LJ66"/>
<dbReference type="Proteomes" id="UP000467840">
    <property type="component" value="Chromosome 4"/>
</dbReference>
<dbReference type="EMBL" id="JAAGAX010000010">
    <property type="protein sequence ID" value="KAF2301044.1"/>
    <property type="molecule type" value="Genomic_DNA"/>
</dbReference>
<proteinExistence type="inferred from homology"/>
<dbReference type="GO" id="GO:0005789">
    <property type="term" value="C:endoplasmic reticulum membrane"/>
    <property type="evidence" value="ECO:0007669"/>
    <property type="project" value="UniProtKB-SubCell"/>
</dbReference>
<dbReference type="HAMAP" id="MF_03109">
    <property type="entry name" value="Sey1"/>
    <property type="match status" value="1"/>
</dbReference>
<feature type="topological domain" description="Lumenal" evidence="9">
    <location>
        <begin position="703"/>
        <end position="705"/>
    </location>
</feature>
<dbReference type="GO" id="GO:0016614">
    <property type="term" value="F:oxidoreductase activity, acting on CH-OH group of donors"/>
    <property type="evidence" value="ECO:0007669"/>
    <property type="project" value="InterPro"/>
</dbReference>
<dbReference type="InterPro" id="IPR030386">
    <property type="entry name" value="G_GB1_RHD3_dom"/>
</dbReference>
<dbReference type="PANTHER" id="PTHR45923">
    <property type="entry name" value="PROTEIN SEY1"/>
    <property type="match status" value="1"/>
</dbReference>
<keyword evidence="4 9" id="KW-0256">Endoplasmic reticulum</keyword>
<dbReference type="PANTHER" id="PTHR45923:SF2">
    <property type="entry name" value="PROTEIN SEY1"/>
    <property type="match status" value="1"/>
</dbReference>
<comment type="subcellular location">
    <subcellularLocation>
        <location evidence="9">Endoplasmic reticulum membrane</location>
        <topology evidence="9">Multi-pass membrane protein</topology>
    </subcellularLocation>
</comment>
<dbReference type="InterPro" id="IPR046758">
    <property type="entry name" value="Sey1/RHD3-like_3HB"/>
</dbReference>
<evidence type="ECO:0000313" key="12">
    <source>
        <dbReference type="Proteomes" id="UP000467840"/>
    </source>
</evidence>
<dbReference type="SUPFAM" id="SSF52540">
    <property type="entry name" value="P-loop containing nucleoside triphosphate hydrolases"/>
    <property type="match status" value="1"/>
</dbReference>
<dbReference type="Pfam" id="PF05879">
    <property type="entry name" value="RHD3_GTPase"/>
    <property type="match status" value="1"/>
</dbReference>
<keyword evidence="12" id="KW-1185">Reference proteome</keyword>
<accession>A0A6A6LJ66</accession>
<organism evidence="11 12">
    <name type="scientific">Hevea brasiliensis</name>
    <name type="common">Para rubber tree</name>
    <name type="synonym">Siphonia brasiliensis</name>
    <dbReference type="NCBI Taxonomy" id="3981"/>
    <lineage>
        <taxon>Eukaryota</taxon>
        <taxon>Viridiplantae</taxon>
        <taxon>Streptophyta</taxon>
        <taxon>Embryophyta</taxon>
        <taxon>Tracheophyta</taxon>
        <taxon>Spermatophyta</taxon>
        <taxon>Magnoliopsida</taxon>
        <taxon>eudicotyledons</taxon>
        <taxon>Gunneridae</taxon>
        <taxon>Pentapetalae</taxon>
        <taxon>rosids</taxon>
        <taxon>fabids</taxon>
        <taxon>Malpighiales</taxon>
        <taxon>Euphorbiaceae</taxon>
        <taxon>Crotonoideae</taxon>
        <taxon>Micrandreae</taxon>
        <taxon>Hevea</taxon>
    </lineage>
</organism>
<keyword evidence="2 9" id="KW-0547">Nucleotide-binding</keyword>
<dbReference type="FunFam" id="3.40.50.300:FF:002271">
    <property type="entry name" value="Protein ROOT HAIR DEFECTIVE 3 homolog"/>
    <property type="match status" value="1"/>
</dbReference>
<dbReference type="Pfam" id="PF05199">
    <property type="entry name" value="GMC_oxred_C"/>
    <property type="match status" value="1"/>
</dbReference>
<keyword evidence="8 9" id="KW-0472">Membrane</keyword>
<dbReference type="InterPro" id="IPR008803">
    <property type="entry name" value="RHD3/Sey1"/>
</dbReference>
<evidence type="ECO:0000256" key="7">
    <source>
        <dbReference type="ARBA" id="ARBA00023134"/>
    </source>
</evidence>
<dbReference type="GO" id="GO:0016320">
    <property type="term" value="P:endoplasmic reticulum membrane fusion"/>
    <property type="evidence" value="ECO:0007669"/>
    <property type="project" value="TreeGrafter"/>
</dbReference>
<evidence type="ECO:0000256" key="4">
    <source>
        <dbReference type="ARBA" id="ARBA00022824"/>
    </source>
</evidence>
<keyword evidence="5 9" id="KW-1133">Transmembrane helix</keyword>
<dbReference type="InterPro" id="IPR007867">
    <property type="entry name" value="GMC_OxRtase_C"/>
</dbReference>
<evidence type="ECO:0000256" key="9">
    <source>
        <dbReference type="HAMAP-Rule" id="MF_03109"/>
    </source>
</evidence>
<dbReference type="PROSITE" id="PS51715">
    <property type="entry name" value="G_GB1_RHD3"/>
    <property type="match status" value="1"/>
</dbReference>
<keyword evidence="7 9" id="KW-0342">GTP-binding</keyword>
<keyword evidence="1 9" id="KW-0812">Transmembrane</keyword>
<comment type="function">
    <text evidence="9">Probable GTP-binding protein that may be involved in cell development.</text>
</comment>
<evidence type="ECO:0000256" key="3">
    <source>
        <dbReference type="ARBA" id="ARBA00022801"/>
    </source>
</evidence>
<name>A0A6A6LJ66_HEVBR</name>
<dbReference type="Gene3D" id="3.50.50.60">
    <property type="entry name" value="FAD/NAD(P)-binding domain"/>
    <property type="match status" value="1"/>
</dbReference>
<comment type="caution">
    <text evidence="11">The sequence shown here is derived from an EMBL/GenBank/DDBJ whole genome shotgun (WGS) entry which is preliminary data.</text>
</comment>
<evidence type="ECO:0000256" key="8">
    <source>
        <dbReference type="ARBA" id="ARBA00023136"/>
    </source>
</evidence>
<evidence type="ECO:0000256" key="5">
    <source>
        <dbReference type="ARBA" id="ARBA00022989"/>
    </source>
</evidence>
<keyword evidence="6" id="KW-0175">Coiled coil</keyword>
<keyword evidence="3 9" id="KW-0378">Hydrolase</keyword>
<evidence type="ECO:0000313" key="11">
    <source>
        <dbReference type="EMBL" id="KAF2301044.1"/>
    </source>
</evidence>
<comment type="similarity">
    <text evidence="9">Belongs to the TRAFAC class dynamin-like GTPase superfamily. GB1/RHD3 GTPase family. RHD3 subfamily.</text>
</comment>
<dbReference type="InterPro" id="IPR036188">
    <property type="entry name" value="FAD/NAD-bd_sf"/>
</dbReference>
<dbReference type="CDD" id="cd01851">
    <property type="entry name" value="GBP"/>
    <property type="match status" value="1"/>
</dbReference>
<dbReference type="SUPFAM" id="SSF54373">
    <property type="entry name" value="FAD-linked reductases, C-terminal domain"/>
    <property type="match status" value="1"/>
</dbReference>